<evidence type="ECO:0000313" key="3">
    <source>
        <dbReference type="EMBL" id="RIV30473.1"/>
    </source>
</evidence>
<feature type="chain" id="PRO_5017481064" evidence="1">
    <location>
        <begin position="30"/>
        <end position="200"/>
    </location>
</feature>
<comment type="caution">
    <text evidence="3">The sequence shown here is derived from an EMBL/GenBank/DDBJ whole genome shotgun (WGS) entry which is preliminary data.</text>
</comment>
<sequence length="200" mass="21820">MQSQFKKRPFSIKSVILLMTFGLIPIALAAQSYQISKGEGEVMVTGTSTLHDWEEVAEQKSGSIALDNTGELPKIKTLKFTVEAESLKSGKGAMDKNTYKALNTKKHKEIVFVLKNVKSVSPVVSSSDKYKVVATGDLTISGNTNTIDLPFNLTINGDKVLLKGKKALKMTDYGVEPPKALLGTITTGDEIEVHFNTVWK</sequence>
<evidence type="ECO:0000256" key="1">
    <source>
        <dbReference type="SAM" id="SignalP"/>
    </source>
</evidence>
<feature type="signal peptide" evidence="1">
    <location>
        <begin position="1"/>
        <end position="29"/>
    </location>
</feature>
<organism evidence="3 4">
    <name type="scientific">Flagellimonas lutimaris</name>
    <dbReference type="NCBI Taxonomy" id="475082"/>
    <lineage>
        <taxon>Bacteria</taxon>
        <taxon>Pseudomonadati</taxon>
        <taxon>Bacteroidota</taxon>
        <taxon>Flavobacteriia</taxon>
        <taxon>Flavobacteriales</taxon>
        <taxon>Flavobacteriaceae</taxon>
        <taxon>Flagellimonas</taxon>
    </lineage>
</organism>
<keyword evidence="1" id="KW-0732">Signal</keyword>
<evidence type="ECO:0000259" key="2">
    <source>
        <dbReference type="SMART" id="SM00867"/>
    </source>
</evidence>
<dbReference type="OrthoDB" id="9794147at2"/>
<dbReference type="PANTHER" id="PTHR34406:SF1">
    <property type="entry name" value="PROTEIN YCEI"/>
    <property type="match status" value="1"/>
</dbReference>
<dbReference type="RefSeq" id="WP_119609152.1">
    <property type="nucleotide sequence ID" value="NZ_QXFH01000077.1"/>
</dbReference>
<dbReference type="InterPro" id="IPR007372">
    <property type="entry name" value="Lipid/polyisoprenoid-bd_YceI"/>
</dbReference>
<feature type="domain" description="Lipid/polyisoprenoid-binding YceI-like" evidence="2">
    <location>
        <begin position="32"/>
        <end position="200"/>
    </location>
</feature>
<reference evidence="3 4" key="1">
    <citation type="submission" date="2018-08" db="EMBL/GenBank/DDBJ databases">
        <title>Proposal of Muricauda 72 sp.nov. and Muricauda NH166 sp.nov., isolated from seawater.</title>
        <authorList>
            <person name="Cheng H."/>
            <person name="Wu Y.-H."/>
            <person name="Guo L.-L."/>
            <person name="Xu X.-W."/>
        </authorList>
    </citation>
    <scope>NUCLEOTIDE SEQUENCE [LARGE SCALE GENOMIC DNA]</scope>
    <source>
        <strain evidence="3 4">KCTC 22173</strain>
    </source>
</reference>
<keyword evidence="4" id="KW-1185">Reference proteome</keyword>
<protein>
    <submittedName>
        <fullName evidence="3">YceI family protein</fullName>
    </submittedName>
</protein>
<proteinExistence type="predicted"/>
<dbReference type="SUPFAM" id="SSF101874">
    <property type="entry name" value="YceI-like"/>
    <property type="match status" value="1"/>
</dbReference>
<dbReference type="Pfam" id="PF04264">
    <property type="entry name" value="YceI"/>
    <property type="match status" value="1"/>
</dbReference>
<gene>
    <name evidence="3" type="ORF">D2V08_15370</name>
</gene>
<dbReference type="Gene3D" id="2.40.128.110">
    <property type="entry name" value="Lipid/polyisoprenoid-binding, YceI-like"/>
    <property type="match status" value="1"/>
</dbReference>
<dbReference type="InterPro" id="IPR036761">
    <property type="entry name" value="TTHA0802/YceI-like_sf"/>
</dbReference>
<dbReference type="AlphaFoldDB" id="A0A3A1N5C4"/>
<accession>A0A3A1N5C4</accession>
<dbReference type="PANTHER" id="PTHR34406">
    <property type="entry name" value="PROTEIN YCEI"/>
    <property type="match status" value="1"/>
</dbReference>
<dbReference type="Proteomes" id="UP000266067">
    <property type="component" value="Unassembled WGS sequence"/>
</dbReference>
<evidence type="ECO:0000313" key="4">
    <source>
        <dbReference type="Proteomes" id="UP000266067"/>
    </source>
</evidence>
<dbReference type="SMART" id="SM00867">
    <property type="entry name" value="YceI"/>
    <property type="match status" value="1"/>
</dbReference>
<name>A0A3A1N5C4_9FLAO</name>
<dbReference type="EMBL" id="QXFH01000077">
    <property type="protein sequence ID" value="RIV30473.1"/>
    <property type="molecule type" value="Genomic_DNA"/>
</dbReference>